<dbReference type="InterPro" id="IPR036425">
    <property type="entry name" value="MoaB/Mog-like_dom_sf"/>
</dbReference>
<evidence type="ECO:0000256" key="5">
    <source>
        <dbReference type="ARBA" id="ARBA00022643"/>
    </source>
</evidence>
<dbReference type="Pfam" id="PF24102">
    <property type="entry name" value="FLAD1_M"/>
    <property type="match status" value="1"/>
</dbReference>
<dbReference type="PANTHER" id="PTHR23293">
    <property type="entry name" value="FAD SYNTHETASE-RELATED FMN ADENYLYLTRANSFERASE"/>
    <property type="match status" value="1"/>
</dbReference>
<protein>
    <recommendedName>
        <fullName evidence="3">FAD synthase</fullName>
        <ecNumber evidence="3">2.7.7.2</ecNumber>
    </recommendedName>
    <alternativeName>
        <fullName evidence="11">FAD pyrophosphorylase</fullName>
    </alternativeName>
    <alternativeName>
        <fullName evidence="12">FMN adenylyltransferase</fullName>
    </alternativeName>
</protein>
<accession>A0A1B6G744</accession>
<evidence type="ECO:0000256" key="14">
    <source>
        <dbReference type="SAM" id="MobiDB-lite"/>
    </source>
</evidence>
<comment type="catalytic activity">
    <reaction evidence="13">
        <text>FMN + ATP + H(+) = FAD + diphosphate</text>
        <dbReference type="Rhea" id="RHEA:17237"/>
        <dbReference type="ChEBI" id="CHEBI:15378"/>
        <dbReference type="ChEBI" id="CHEBI:30616"/>
        <dbReference type="ChEBI" id="CHEBI:33019"/>
        <dbReference type="ChEBI" id="CHEBI:57692"/>
        <dbReference type="ChEBI" id="CHEBI:58210"/>
        <dbReference type="EC" id="2.7.7.2"/>
    </reaction>
</comment>
<comment type="pathway">
    <text evidence="1">Cofactor biosynthesis; FAD biosynthesis; FAD from FMN: step 1/1.</text>
</comment>
<evidence type="ECO:0000256" key="7">
    <source>
        <dbReference type="ARBA" id="ARBA00022695"/>
    </source>
</evidence>
<keyword evidence="5" id="KW-0288">FMN</keyword>
<keyword evidence="8" id="KW-0547">Nucleotide-binding</keyword>
<dbReference type="GO" id="GO:0005524">
    <property type="term" value="F:ATP binding"/>
    <property type="evidence" value="ECO:0007669"/>
    <property type="project" value="UniProtKB-KW"/>
</dbReference>
<evidence type="ECO:0000259" key="15">
    <source>
        <dbReference type="SMART" id="SM00852"/>
    </source>
</evidence>
<keyword evidence="6" id="KW-0808">Transferase</keyword>
<organism evidence="16">
    <name type="scientific">Cuerna arida</name>
    <dbReference type="NCBI Taxonomy" id="1464854"/>
    <lineage>
        <taxon>Eukaryota</taxon>
        <taxon>Metazoa</taxon>
        <taxon>Ecdysozoa</taxon>
        <taxon>Arthropoda</taxon>
        <taxon>Hexapoda</taxon>
        <taxon>Insecta</taxon>
        <taxon>Pterygota</taxon>
        <taxon>Neoptera</taxon>
        <taxon>Paraneoptera</taxon>
        <taxon>Hemiptera</taxon>
        <taxon>Auchenorrhyncha</taxon>
        <taxon>Membracoidea</taxon>
        <taxon>Cicadellidae</taxon>
        <taxon>Cicadellinae</taxon>
        <taxon>Proconiini</taxon>
        <taxon>Cuerna</taxon>
    </lineage>
</organism>
<feature type="region of interest" description="Disordered" evidence="14">
    <location>
        <begin position="493"/>
        <end position="546"/>
    </location>
</feature>
<gene>
    <name evidence="16" type="ORF">g.12843</name>
</gene>
<evidence type="ECO:0000256" key="6">
    <source>
        <dbReference type="ARBA" id="ARBA00022679"/>
    </source>
</evidence>
<evidence type="ECO:0000256" key="9">
    <source>
        <dbReference type="ARBA" id="ARBA00022827"/>
    </source>
</evidence>
<dbReference type="EMBL" id="GECZ01011519">
    <property type="protein sequence ID" value="JAS58250.1"/>
    <property type="molecule type" value="Transcribed_RNA"/>
</dbReference>
<dbReference type="SMART" id="SM00852">
    <property type="entry name" value="MoCF_biosynth"/>
    <property type="match status" value="1"/>
</dbReference>
<feature type="domain" description="MoaB/Mog" evidence="15">
    <location>
        <begin position="51"/>
        <end position="223"/>
    </location>
</feature>
<dbReference type="SUPFAM" id="SSF52402">
    <property type="entry name" value="Adenine nucleotide alpha hydrolases-like"/>
    <property type="match status" value="1"/>
</dbReference>
<dbReference type="CDD" id="cd23948">
    <property type="entry name" value="FAD_synthase"/>
    <property type="match status" value="1"/>
</dbReference>
<evidence type="ECO:0000256" key="10">
    <source>
        <dbReference type="ARBA" id="ARBA00022840"/>
    </source>
</evidence>
<evidence type="ECO:0000313" key="16">
    <source>
        <dbReference type="EMBL" id="JAS58250.1"/>
    </source>
</evidence>
<evidence type="ECO:0000256" key="1">
    <source>
        <dbReference type="ARBA" id="ARBA00004726"/>
    </source>
</evidence>
<dbReference type="GO" id="GO:0003919">
    <property type="term" value="F:FMN adenylyltransferase activity"/>
    <property type="evidence" value="ECO:0007669"/>
    <property type="project" value="UniProtKB-EC"/>
</dbReference>
<dbReference type="SUPFAM" id="SSF53218">
    <property type="entry name" value="Molybdenum cofactor biosynthesis proteins"/>
    <property type="match status" value="1"/>
</dbReference>
<dbReference type="Gene3D" id="3.40.50.620">
    <property type="entry name" value="HUPs"/>
    <property type="match status" value="1"/>
</dbReference>
<evidence type="ECO:0000256" key="11">
    <source>
        <dbReference type="ARBA" id="ARBA00031145"/>
    </source>
</evidence>
<proteinExistence type="inferred from homology"/>
<dbReference type="InterPro" id="IPR001453">
    <property type="entry name" value="MoaB/Mog_dom"/>
</dbReference>
<keyword evidence="4" id="KW-0285">Flavoprotein</keyword>
<dbReference type="AlphaFoldDB" id="A0A1B6G744"/>
<sequence>MKWKTIDETLKMSPILKLKFFFKETSCWEQTRNFFGLTGSIGYIMCGRSAGIILVGDEILKGQVKDTNSHFMCKRFRAVGTKVLKISVVEDIVDEIAKTVEEFSGRFDVVVTSGGIGPTHDDVTYAGVAAAFSDKIVCNDILLDYWNKTFNSSVTDSARLLSSVPQSAEIIWANTESVLYSNRKGDEIKKFPVVKVRNVFVLPGIPQYLEALFVALEKDYFQSQGHSFYTGRIYLSVDEEWILKALNKSVQDCKDCVFGSYPVINNDQYKTQITVEAESVGQVKAAEDHFKALVSTQWIVSTTASNNMSNPVYKFLETTADPQLAASLQKSIKIVEQGLKRYSGDSLMLSFNGGKDCTVLLHIILAVRQQLGIPGSLQSVYFRPANPFPEIEQFIADTVDRYKLHLTTLAGPIKPALAVLAGQNPNVQAIFLGTRRTDPFSSNLGDFQMTDPGWTQLMRINPILDWSYRDVWTFLRGIAVPYCSLYDQGYTSLGNQDNTKPNPSLRLTESDGTENYQPAWMLTDDSGERHGRSQQEVGGGQGSTSK</sequence>
<feature type="compositionally biased region" description="Polar residues" evidence="14">
    <location>
        <begin position="493"/>
        <end position="507"/>
    </location>
</feature>
<dbReference type="GO" id="GO:0006747">
    <property type="term" value="P:FAD biosynthetic process"/>
    <property type="evidence" value="ECO:0007669"/>
    <property type="project" value="TreeGrafter"/>
</dbReference>
<evidence type="ECO:0000256" key="4">
    <source>
        <dbReference type="ARBA" id="ARBA00022630"/>
    </source>
</evidence>
<reference evidence="16" key="1">
    <citation type="submission" date="2015-11" db="EMBL/GenBank/DDBJ databases">
        <title>De novo transcriptome assembly of four potential Pierce s Disease insect vectors from Arizona vineyards.</title>
        <authorList>
            <person name="Tassone E.E."/>
        </authorList>
    </citation>
    <scope>NUCLEOTIDE SEQUENCE</scope>
</reference>
<name>A0A1B6G744_9HEMI</name>
<evidence type="ECO:0000256" key="3">
    <source>
        <dbReference type="ARBA" id="ARBA00012393"/>
    </source>
</evidence>
<dbReference type="EC" id="2.7.7.2" evidence="3"/>
<dbReference type="Pfam" id="PF01507">
    <property type="entry name" value="PAPS_reduct"/>
    <property type="match status" value="2"/>
</dbReference>
<comment type="similarity">
    <text evidence="2">In the N-terminal section; belongs to the MoaB/Mog family.</text>
</comment>
<evidence type="ECO:0000256" key="8">
    <source>
        <dbReference type="ARBA" id="ARBA00022741"/>
    </source>
</evidence>
<dbReference type="InterPro" id="IPR056596">
    <property type="entry name" value="FLAD1_M"/>
</dbReference>
<dbReference type="Gene3D" id="3.40.980.10">
    <property type="entry name" value="MoaB/Mog-like domain"/>
    <property type="match status" value="1"/>
</dbReference>
<feature type="compositionally biased region" description="Gly residues" evidence="14">
    <location>
        <begin position="537"/>
        <end position="546"/>
    </location>
</feature>
<keyword evidence="10" id="KW-0067">ATP-binding</keyword>
<dbReference type="PANTHER" id="PTHR23293:SF9">
    <property type="entry name" value="FAD SYNTHASE"/>
    <property type="match status" value="1"/>
</dbReference>
<keyword evidence="9" id="KW-0274">FAD</keyword>
<evidence type="ECO:0000256" key="13">
    <source>
        <dbReference type="ARBA" id="ARBA00049494"/>
    </source>
</evidence>
<dbReference type="Pfam" id="PF00994">
    <property type="entry name" value="MoCF_biosynth"/>
    <property type="match status" value="1"/>
</dbReference>
<dbReference type="InterPro" id="IPR014729">
    <property type="entry name" value="Rossmann-like_a/b/a_fold"/>
</dbReference>
<evidence type="ECO:0000256" key="12">
    <source>
        <dbReference type="ARBA" id="ARBA00031871"/>
    </source>
</evidence>
<evidence type="ECO:0000256" key="2">
    <source>
        <dbReference type="ARBA" id="ARBA00007589"/>
    </source>
</evidence>
<dbReference type="InterPro" id="IPR002500">
    <property type="entry name" value="PAPS_reduct_dom"/>
</dbReference>
<keyword evidence="7" id="KW-0548">Nucleotidyltransferase</keyword>